<evidence type="ECO:0000313" key="2">
    <source>
        <dbReference type="Proteomes" id="UP000494203"/>
    </source>
</evidence>
<organism evidence="1 2">
    <name type="scientific">Achromobacter pulmonis</name>
    <dbReference type="NCBI Taxonomy" id="1389932"/>
    <lineage>
        <taxon>Bacteria</taxon>
        <taxon>Pseudomonadati</taxon>
        <taxon>Pseudomonadota</taxon>
        <taxon>Betaproteobacteria</taxon>
        <taxon>Burkholderiales</taxon>
        <taxon>Alcaligenaceae</taxon>
        <taxon>Achromobacter</taxon>
    </lineage>
</organism>
<evidence type="ECO:0000313" key="1">
    <source>
        <dbReference type="EMBL" id="CAB3816363.1"/>
    </source>
</evidence>
<dbReference type="PROSITE" id="PS51257">
    <property type="entry name" value="PROKAR_LIPOPROTEIN"/>
    <property type="match status" value="1"/>
</dbReference>
<reference evidence="1 2" key="1">
    <citation type="submission" date="2020-04" db="EMBL/GenBank/DDBJ databases">
        <authorList>
            <person name="De Canck E."/>
        </authorList>
    </citation>
    <scope>NUCLEOTIDE SEQUENCE [LARGE SCALE GENOMIC DNA]</scope>
    <source>
        <strain evidence="1 2">LMG 26788</strain>
    </source>
</reference>
<name>A0A6S7BSL9_9BURK</name>
<keyword evidence="2" id="KW-1185">Reference proteome</keyword>
<dbReference type="Proteomes" id="UP000494203">
    <property type="component" value="Unassembled WGS sequence"/>
</dbReference>
<accession>A0A6S7BSL9</accession>
<sequence>MFRFGTAIALALTLGACTTVKHSPISQDSLDKLEGRSVATVSYERPDFAAFTAGKAAFAMIGAAAMISEGNTIVKENAIEDPAIAISTALQGKLAAAKRTTPMASTTVLKKDDIATVVAANPGSDFLLDVKTLSWMFNYYPTDWAHYRVTYNARLRLIDTVTKTVVAQSACASVQGDDKNPPTKDQLLENNAELLKSYLDKASVACAEVLARDVLKL</sequence>
<proteinExistence type="predicted"/>
<protein>
    <recommendedName>
        <fullName evidence="3">Lipoprotein</fullName>
    </recommendedName>
</protein>
<gene>
    <name evidence="1" type="ORF">LMG26788_00034</name>
</gene>
<evidence type="ECO:0008006" key="3">
    <source>
        <dbReference type="Google" id="ProtNLM"/>
    </source>
</evidence>
<dbReference type="AlphaFoldDB" id="A0A6S7BSL9"/>
<dbReference type="EMBL" id="CADIKZ010000001">
    <property type="protein sequence ID" value="CAB3816363.1"/>
    <property type="molecule type" value="Genomic_DNA"/>
</dbReference>
<dbReference type="RefSeq" id="WP_175131435.1">
    <property type="nucleotide sequence ID" value="NZ_CADIJV010000002.1"/>
</dbReference>